<dbReference type="Pfam" id="PF08240">
    <property type="entry name" value="ADH_N"/>
    <property type="match status" value="1"/>
</dbReference>
<dbReference type="PANTHER" id="PTHR42683">
    <property type="entry name" value="ALDEHYDE REDUCTASE"/>
    <property type="match status" value="1"/>
</dbReference>
<dbReference type="Gene3D" id="3.40.50.720">
    <property type="entry name" value="NAD(P)-binding Rossmann-like Domain"/>
    <property type="match status" value="1"/>
</dbReference>
<evidence type="ECO:0000256" key="3">
    <source>
        <dbReference type="ARBA" id="ARBA00022833"/>
    </source>
</evidence>
<dbReference type="CDD" id="cd05283">
    <property type="entry name" value="CAD1"/>
    <property type="match status" value="1"/>
</dbReference>
<dbReference type="InterPro" id="IPR047109">
    <property type="entry name" value="CAD-like"/>
</dbReference>
<dbReference type="InterPro" id="IPR036291">
    <property type="entry name" value="NAD(P)-bd_dom_sf"/>
</dbReference>
<dbReference type="SMART" id="SM00829">
    <property type="entry name" value="PKS_ER"/>
    <property type="match status" value="1"/>
</dbReference>
<name>A0A1I4TXG4_9HYPH</name>
<accession>A0A1I4TXG4</accession>
<dbReference type="PROSITE" id="PS00065">
    <property type="entry name" value="D_2_HYDROXYACID_DH_1"/>
    <property type="match status" value="1"/>
</dbReference>
<dbReference type="FunFam" id="3.40.50.720:FF:000022">
    <property type="entry name" value="Cinnamyl alcohol dehydrogenase"/>
    <property type="match status" value="1"/>
</dbReference>
<evidence type="ECO:0000256" key="4">
    <source>
        <dbReference type="ARBA" id="ARBA00023002"/>
    </source>
</evidence>
<dbReference type="InterPro" id="IPR013154">
    <property type="entry name" value="ADH-like_N"/>
</dbReference>
<dbReference type="Gene3D" id="3.90.180.10">
    <property type="entry name" value="Medium-chain alcohol dehydrogenases, catalytic domain"/>
    <property type="match status" value="1"/>
</dbReference>
<reference evidence="8" key="1">
    <citation type="submission" date="2016-10" db="EMBL/GenBank/DDBJ databases">
        <authorList>
            <person name="Varghese N."/>
            <person name="Submissions S."/>
        </authorList>
    </citation>
    <scope>NUCLEOTIDE SEQUENCE [LARGE SCALE GENOMIC DNA]</scope>
    <source>
        <strain evidence="8">BL36</strain>
    </source>
</reference>
<keyword evidence="3 5" id="KW-0862">Zinc</keyword>
<protein>
    <submittedName>
        <fullName evidence="7">Uncharacterized zinc-type alcohol dehydrogenase-like protein</fullName>
    </submittedName>
</protein>
<dbReference type="PROSITE" id="PS00059">
    <property type="entry name" value="ADH_ZINC"/>
    <property type="match status" value="1"/>
</dbReference>
<evidence type="ECO:0000256" key="5">
    <source>
        <dbReference type="RuleBase" id="RU361277"/>
    </source>
</evidence>
<dbReference type="InterPro" id="IPR029752">
    <property type="entry name" value="D-isomer_DH_CS1"/>
</dbReference>
<dbReference type="SUPFAM" id="SSF50129">
    <property type="entry name" value="GroES-like"/>
    <property type="match status" value="1"/>
</dbReference>
<dbReference type="InterPro" id="IPR020843">
    <property type="entry name" value="ER"/>
</dbReference>
<feature type="domain" description="Enoyl reductase (ER)" evidence="6">
    <location>
        <begin position="20"/>
        <end position="352"/>
    </location>
</feature>
<gene>
    <name evidence="7" type="ORF">SAMN05192568_10603</name>
</gene>
<dbReference type="Pfam" id="PF00107">
    <property type="entry name" value="ADH_zinc_N"/>
    <property type="match status" value="1"/>
</dbReference>
<dbReference type="GO" id="GO:0008270">
    <property type="term" value="F:zinc ion binding"/>
    <property type="evidence" value="ECO:0007669"/>
    <property type="project" value="InterPro"/>
</dbReference>
<sequence>MRSSFLQVQTMFQCTGYAAQSAETPLAPFSFERRDPGASDIEIEIVYCGVCHSDLHTVRDEWGGTLYPSVPGHEIVGRVTRVGAEVTTFKSGDLAGVGCMVASCRECSSCREGLEQYCEPGFTGTYNGPEPQTGGHTFGGYSSHIVVDSHFVLRIPENLDLAGVAPLLCAGITTYSPLRHWKVGPGQKVGIVGLGGLGHMGLKLAHAMGAQVTLFTTSPGKEADAKRLGADAVVISKDADAMAAQGESFDFILDTVAAEHDINAYLALLKRDATLVQVGAPEKPLPMQVFSVIWRRRNFAGSLIGGIAETQEMLDFCAEHGITSDIEMIPIDQIETAYARMLKSDVKYRFVIDMASLPKAA</sequence>
<evidence type="ECO:0000313" key="8">
    <source>
        <dbReference type="Proteomes" id="UP000199048"/>
    </source>
</evidence>
<dbReference type="InterPro" id="IPR002328">
    <property type="entry name" value="ADH_Zn_CS"/>
</dbReference>
<dbReference type="InterPro" id="IPR013149">
    <property type="entry name" value="ADH-like_C"/>
</dbReference>
<keyword evidence="8" id="KW-1185">Reference proteome</keyword>
<evidence type="ECO:0000256" key="1">
    <source>
        <dbReference type="ARBA" id="ARBA00001947"/>
    </source>
</evidence>
<evidence type="ECO:0000313" key="7">
    <source>
        <dbReference type="EMBL" id="SFM81307.1"/>
    </source>
</evidence>
<dbReference type="EMBL" id="FOTK01000060">
    <property type="protein sequence ID" value="SFM81307.1"/>
    <property type="molecule type" value="Genomic_DNA"/>
</dbReference>
<dbReference type="Proteomes" id="UP000199048">
    <property type="component" value="Unassembled WGS sequence"/>
</dbReference>
<comment type="cofactor">
    <cofactor evidence="1 5">
        <name>Zn(2+)</name>
        <dbReference type="ChEBI" id="CHEBI:29105"/>
    </cofactor>
</comment>
<dbReference type="AlphaFoldDB" id="A0A1I4TXG4"/>
<comment type="similarity">
    <text evidence="5">Belongs to the zinc-containing alcohol dehydrogenase family.</text>
</comment>
<evidence type="ECO:0000259" key="6">
    <source>
        <dbReference type="SMART" id="SM00829"/>
    </source>
</evidence>
<evidence type="ECO:0000256" key="2">
    <source>
        <dbReference type="ARBA" id="ARBA00022723"/>
    </source>
</evidence>
<dbReference type="InterPro" id="IPR011032">
    <property type="entry name" value="GroES-like_sf"/>
</dbReference>
<organism evidence="7 8">
    <name type="scientific">Methylobacterium pseudosasicola</name>
    <dbReference type="NCBI Taxonomy" id="582667"/>
    <lineage>
        <taxon>Bacteria</taxon>
        <taxon>Pseudomonadati</taxon>
        <taxon>Pseudomonadota</taxon>
        <taxon>Alphaproteobacteria</taxon>
        <taxon>Hyphomicrobiales</taxon>
        <taxon>Methylobacteriaceae</taxon>
        <taxon>Methylobacterium</taxon>
    </lineage>
</organism>
<keyword evidence="4" id="KW-0560">Oxidoreductase</keyword>
<dbReference type="STRING" id="582667.SAMN05192568_10603"/>
<keyword evidence="2 5" id="KW-0479">Metal-binding</keyword>
<proteinExistence type="inferred from homology"/>
<dbReference type="GO" id="GO:0008106">
    <property type="term" value="F:alcohol dehydrogenase (NADP+) activity"/>
    <property type="evidence" value="ECO:0007669"/>
    <property type="project" value="UniProtKB-ARBA"/>
</dbReference>
<dbReference type="SUPFAM" id="SSF51735">
    <property type="entry name" value="NAD(P)-binding Rossmann-fold domains"/>
    <property type="match status" value="1"/>
</dbReference>